<comment type="caution">
    <text evidence="2">The sequence shown here is derived from an EMBL/GenBank/DDBJ whole genome shotgun (WGS) entry which is preliminary data.</text>
</comment>
<evidence type="ECO:0000313" key="3">
    <source>
        <dbReference type="Proteomes" id="UP001356427"/>
    </source>
</evidence>
<sequence length="261" mass="29919">MKRAQSKTLKTSTEPTTDPNTEHSTASCPGTLINQGIKKRAIILTKDEKNMAALERTCQAFRSNQAEYERFLDHMTLWLQEHQDQAVELFSLCDTDSTEWRVRMRERRMLFPVVWRSVERSYSPALTVSPPPPETNRFILLSIRLIPFDYGGAHPVSFEVVLPSRTRVSSLIRVIEEWIGIQTTSLQVFRTRVPSQESFLPPDISLGECGFSGGPEDSPSQASLFYDYRLEFTDCPILNCDHYFDCKQPQIGEDYFASRPI</sequence>
<name>A0AAN8R3X1_9TELE</name>
<gene>
    <name evidence="2" type="ORF">J4Q44_G00176410</name>
</gene>
<dbReference type="EMBL" id="JAGTTL010000015">
    <property type="protein sequence ID" value="KAK6311977.1"/>
    <property type="molecule type" value="Genomic_DNA"/>
</dbReference>
<keyword evidence="3" id="KW-1185">Reference proteome</keyword>
<proteinExistence type="predicted"/>
<feature type="region of interest" description="Disordered" evidence="1">
    <location>
        <begin position="1"/>
        <end position="27"/>
    </location>
</feature>
<evidence type="ECO:0000256" key="1">
    <source>
        <dbReference type="SAM" id="MobiDB-lite"/>
    </source>
</evidence>
<dbReference type="AlphaFoldDB" id="A0AAN8R3X1"/>
<evidence type="ECO:0000313" key="2">
    <source>
        <dbReference type="EMBL" id="KAK6311977.1"/>
    </source>
</evidence>
<reference evidence="2 3" key="1">
    <citation type="submission" date="2021-04" db="EMBL/GenBank/DDBJ databases">
        <authorList>
            <person name="De Guttry C."/>
            <person name="Zahm M."/>
            <person name="Klopp C."/>
            <person name="Cabau C."/>
            <person name="Louis A."/>
            <person name="Berthelot C."/>
            <person name="Parey E."/>
            <person name="Roest Crollius H."/>
            <person name="Montfort J."/>
            <person name="Robinson-Rechavi M."/>
            <person name="Bucao C."/>
            <person name="Bouchez O."/>
            <person name="Gislard M."/>
            <person name="Lluch J."/>
            <person name="Milhes M."/>
            <person name="Lampietro C."/>
            <person name="Lopez Roques C."/>
            <person name="Donnadieu C."/>
            <person name="Braasch I."/>
            <person name="Desvignes T."/>
            <person name="Postlethwait J."/>
            <person name="Bobe J."/>
            <person name="Wedekind C."/>
            <person name="Guiguen Y."/>
        </authorList>
    </citation>
    <scope>NUCLEOTIDE SEQUENCE [LARGE SCALE GENOMIC DNA]</scope>
    <source>
        <strain evidence="2">Cs_M1</strain>
        <tissue evidence="2">Blood</tissue>
    </source>
</reference>
<organism evidence="2 3">
    <name type="scientific">Coregonus suidteri</name>
    <dbReference type="NCBI Taxonomy" id="861788"/>
    <lineage>
        <taxon>Eukaryota</taxon>
        <taxon>Metazoa</taxon>
        <taxon>Chordata</taxon>
        <taxon>Craniata</taxon>
        <taxon>Vertebrata</taxon>
        <taxon>Euteleostomi</taxon>
        <taxon>Actinopterygii</taxon>
        <taxon>Neopterygii</taxon>
        <taxon>Teleostei</taxon>
        <taxon>Protacanthopterygii</taxon>
        <taxon>Salmoniformes</taxon>
        <taxon>Salmonidae</taxon>
        <taxon>Coregoninae</taxon>
        <taxon>Coregonus</taxon>
    </lineage>
</organism>
<dbReference type="Proteomes" id="UP001356427">
    <property type="component" value="Unassembled WGS sequence"/>
</dbReference>
<protein>
    <submittedName>
        <fullName evidence="2">Uncharacterized protein</fullName>
    </submittedName>
</protein>
<accession>A0AAN8R3X1</accession>